<accession>A0A9D1KZF1</accession>
<protein>
    <submittedName>
        <fullName evidence="2">Uncharacterized protein</fullName>
    </submittedName>
</protein>
<proteinExistence type="predicted"/>
<reference evidence="2" key="1">
    <citation type="submission" date="2020-10" db="EMBL/GenBank/DDBJ databases">
        <authorList>
            <person name="Gilroy R."/>
        </authorList>
    </citation>
    <scope>NUCLEOTIDE SEQUENCE</scope>
    <source>
        <strain evidence="2">CHK195-11698</strain>
    </source>
</reference>
<evidence type="ECO:0000313" key="2">
    <source>
        <dbReference type="EMBL" id="HIU12715.1"/>
    </source>
</evidence>
<sequence>MATRTVKPTKGQRVVFFLMVICTIPFSLVYLALWRGRCAYCGKRIFFNRRVCKKCDTRAHEIVDNFDEKIEMFYQQMGVIDDITDIISQYEYVVNQFQGINDIYEALDEEVDTKSMEEKTMVNLHRTLEDWIQNRHYQFTVNEGYRNETITEIKDLQQEKPYFKDILQPYLEEIQEIKTA</sequence>
<keyword evidence="1" id="KW-0812">Transmembrane</keyword>
<keyword evidence="1" id="KW-1133">Transmembrane helix</keyword>
<reference evidence="2" key="2">
    <citation type="journal article" date="2021" name="PeerJ">
        <title>Extensive microbial diversity within the chicken gut microbiome revealed by metagenomics and culture.</title>
        <authorList>
            <person name="Gilroy R."/>
            <person name="Ravi A."/>
            <person name="Getino M."/>
            <person name="Pursley I."/>
            <person name="Horton D.L."/>
            <person name="Alikhan N.F."/>
            <person name="Baker D."/>
            <person name="Gharbi K."/>
            <person name="Hall N."/>
            <person name="Watson M."/>
            <person name="Adriaenssens E.M."/>
            <person name="Foster-Nyarko E."/>
            <person name="Jarju S."/>
            <person name="Secka A."/>
            <person name="Antonio M."/>
            <person name="Oren A."/>
            <person name="Chaudhuri R.R."/>
            <person name="La Ragione R."/>
            <person name="Hildebrand F."/>
            <person name="Pallen M.J."/>
        </authorList>
    </citation>
    <scope>NUCLEOTIDE SEQUENCE</scope>
    <source>
        <strain evidence="2">CHK195-11698</strain>
    </source>
</reference>
<evidence type="ECO:0000313" key="3">
    <source>
        <dbReference type="Proteomes" id="UP000824175"/>
    </source>
</evidence>
<name>A0A9D1KZF1_9FIRM</name>
<dbReference type="EMBL" id="DVMJ01000008">
    <property type="protein sequence ID" value="HIU12715.1"/>
    <property type="molecule type" value="Genomic_DNA"/>
</dbReference>
<evidence type="ECO:0000256" key="1">
    <source>
        <dbReference type="SAM" id="Phobius"/>
    </source>
</evidence>
<dbReference type="AlphaFoldDB" id="A0A9D1KZF1"/>
<comment type="caution">
    <text evidence="2">The sequence shown here is derived from an EMBL/GenBank/DDBJ whole genome shotgun (WGS) entry which is preliminary data.</text>
</comment>
<organism evidence="2 3">
    <name type="scientific">Candidatus Fimiplasma intestinipullorum</name>
    <dbReference type="NCBI Taxonomy" id="2840825"/>
    <lineage>
        <taxon>Bacteria</taxon>
        <taxon>Bacillati</taxon>
        <taxon>Bacillota</taxon>
        <taxon>Clostridia</taxon>
        <taxon>Eubacteriales</taxon>
        <taxon>Candidatus Fimiplasma</taxon>
    </lineage>
</organism>
<keyword evidence="1" id="KW-0472">Membrane</keyword>
<feature type="transmembrane region" description="Helical" evidence="1">
    <location>
        <begin position="14"/>
        <end position="34"/>
    </location>
</feature>
<dbReference type="Proteomes" id="UP000824175">
    <property type="component" value="Unassembled WGS sequence"/>
</dbReference>
<gene>
    <name evidence="2" type="ORF">IAD15_01415</name>
</gene>